<name>A0AA36DAG0_9BILA</name>
<protein>
    <recommendedName>
        <fullName evidence="3">COMM domain-containing protein</fullName>
    </recommendedName>
</protein>
<proteinExistence type="predicted"/>
<dbReference type="AlphaFoldDB" id="A0AA36DAG0"/>
<dbReference type="EMBL" id="CATQJA010002665">
    <property type="protein sequence ID" value="CAJ0583837.1"/>
    <property type="molecule type" value="Genomic_DNA"/>
</dbReference>
<dbReference type="Proteomes" id="UP001177023">
    <property type="component" value="Unassembled WGS sequence"/>
</dbReference>
<organism evidence="1 2">
    <name type="scientific">Mesorhabditis spiculigera</name>
    <dbReference type="NCBI Taxonomy" id="96644"/>
    <lineage>
        <taxon>Eukaryota</taxon>
        <taxon>Metazoa</taxon>
        <taxon>Ecdysozoa</taxon>
        <taxon>Nematoda</taxon>
        <taxon>Chromadorea</taxon>
        <taxon>Rhabditida</taxon>
        <taxon>Rhabditina</taxon>
        <taxon>Rhabditomorpha</taxon>
        <taxon>Rhabditoidea</taxon>
        <taxon>Rhabditidae</taxon>
        <taxon>Mesorhabditinae</taxon>
        <taxon>Mesorhabditis</taxon>
    </lineage>
</organism>
<comment type="caution">
    <text evidence="1">The sequence shown here is derived from an EMBL/GenBank/DDBJ whole genome shotgun (WGS) entry which is preliminary data.</text>
</comment>
<gene>
    <name evidence="1" type="ORF">MSPICULIGERA_LOCUS21906</name>
</gene>
<sequence length="169" mass="19036">MNHDFPADVDNSEIFEQLARIIIGDGTWSSTICSRKSAEFVWNKLLEGAKKGLTEDEFTKSLSGEAVDHTDSLAKVYEAYRDRIISLLSTIKCRSPELVDFKGRVIPPDVDDLSGEAHFAGLDVRYLEVGATSSTPLHLLCDRDQLMDMQHQLMEAQNFIANVKRKFKN</sequence>
<evidence type="ECO:0000313" key="1">
    <source>
        <dbReference type="EMBL" id="CAJ0583837.1"/>
    </source>
</evidence>
<evidence type="ECO:0000313" key="2">
    <source>
        <dbReference type="Proteomes" id="UP001177023"/>
    </source>
</evidence>
<reference evidence="1" key="1">
    <citation type="submission" date="2023-06" db="EMBL/GenBank/DDBJ databases">
        <authorList>
            <person name="Delattre M."/>
        </authorList>
    </citation>
    <scope>NUCLEOTIDE SEQUENCE</scope>
    <source>
        <strain evidence="1">AF72</strain>
    </source>
</reference>
<keyword evidence="2" id="KW-1185">Reference proteome</keyword>
<evidence type="ECO:0008006" key="3">
    <source>
        <dbReference type="Google" id="ProtNLM"/>
    </source>
</evidence>
<feature type="non-terminal residue" evidence="1">
    <location>
        <position position="1"/>
    </location>
</feature>
<accession>A0AA36DAG0</accession>